<comment type="caution">
    <text evidence="1">The sequence shown here is derived from an EMBL/GenBank/DDBJ whole genome shotgun (WGS) entry which is preliminary data.</text>
</comment>
<accession>A0AAV7NDP3</accession>
<sequence>MRQCATGSLTLSVSASLGILLEEPFDLFQVFHNGDGIILYFRNVALSTIQTGSVAVNAFTDKIKAAGQCISGNRWT</sequence>
<reference evidence="1" key="1">
    <citation type="journal article" date="2022" name="bioRxiv">
        <title>Sequencing and chromosome-scale assembly of the giantPleurodeles waltlgenome.</title>
        <authorList>
            <person name="Brown T."/>
            <person name="Elewa A."/>
            <person name="Iarovenko S."/>
            <person name="Subramanian E."/>
            <person name="Araus A.J."/>
            <person name="Petzold A."/>
            <person name="Susuki M."/>
            <person name="Suzuki K.-i.T."/>
            <person name="Hayashi T."/>
            <person name="Toyoda A."/>
            <person name="Oliveira C."/>
            <person name="Osipova E."/>
            <person name="Leigh N.D."/>
            <person name="Simon A."/>
            <person name="Yun M.H."/>
        </authorList>
    </citation>
    <scope>NUCLEOTIDE SEQUENCE</scope>
    <source>
        <strain evidence="1">20211129_DDA</strain>
        <tissue evidence="1">Liver</tissue>
    </source>
</reference>
<evidence type="ECO:0000313" key="2">
    <source>
        <dbReference type="Proteomes" id="UP001066276"/>
    </source>
</evidence>
<dbReference type="EMBL" id="JANPWB010000012">
    <property type="protein sequence ID" value="KAJ1114180.1"/>
    <property type="molecule type" value="Genomic_DNA"/>
</dbReference>
<organism evidence="1 2">
    <name type="scientific">Pleurodeles waltl</name>
    <name type="common">Iberian ribbed newt</name>
    <dbReference type="NCBI Taxonomy" id="8319"/>
    <lineage>
        <taxon>Eukaryota</taxon>
        <taxon>Metazoa</taxon>
        <taxon>Chordata</taxon>
        <taxon>Craniata</taxon>
        <taxon>Vertebrata</taxon>
        <taxon>Euteleostomi</taxon>
        <taxon>Amphibia</taxon>
        <taxon>Batrachia</taxon>
        <taxon>Caudata</taxon>
        <taxon>Salamandroidea</taxon>
        <taxon>Salamandridae</taxon>
        <taxon>Pleurodelinae</taxon>
        <taxon>Pleurodeles</taxon>
    </lineage>
</organism>
<dbReference type="AlphaFoldDB" id="A0AAV7NDP3"/>
<gene>
    <name evidence="1" type="ORF">NDU88_002419</name>
</gene>
<dbReference type="Proteomes" id="UP001066276">
    <property type="component" value="Chromosome 8"/>
</dbReference>
<proteinExistence type="predicted"/>
<protein>
    <submittedName>
        <fullName evidence="1">Uncharacterized protein</fullName>
    </submittedName>
</protein>
<keyword evidence="2" id="KW-1185">Reference proteome</keyword>
<evidence type="ECO:0000313" key="1">
    <source>
        <dbReference type="EMBL" id="KAJ1114180.1"/>
    </source>
</evidence>
<name>A0AAV7NDP3_PLEWA</name>